<comment type="caution">
    <text evidence="1">The sequence shown here is derived from an EMBL/GenBank/DDBJ whole genome shotgun (WGS) entry which is preliminary data.</text>
</comment>
<accession>A0ABQ0QV55</accession>
<sequence>MGDSYKDIEIKSFIFSITFVMIDRSVKNRFQNTIRQILKNPIEIIKKTKEYKLHGHRKHSVYWREKEACVWRRRNTILLK</sequence>
<evidence type="ECO:0000313" key="1">
    <source>
        <dbReference type="EMBL" id="GBU04237.1"/>
    </source>
</evidence>
<proteinExistence type="predicted"/>
<keyword evidence="2" id="KW-1185">Reference proteome</keyword>
<organism evidence="1 2">
    <name type="scientific">Faecalimonas umbilicata</name>
    <dbReference type="NCBI Taxonomy" id="1912855"/>
    <lineage>
        <taxon>Bacteria</taxon>
        <taxon>Bacillati</taxon>
        <taxon>Bacillota</taxon>
        <taxon>Clostridia</taxon>
        <taxon>Lachnospirales</taxon>
        <taxon>Lachnospiraceae</taxon>
        <taxon>Faecalimonas</taxon>
    </lineage>
</organism>
<protein>
    <recommendedName>
        <fullName evidence="3">ParE-like toxin of type II ParDE toxin-antitoxin system</fullName>
    </recommendedName>
</protein>
<reference evidence="1 2" key="1">
    <citation type="journal article" date="2018" name="Int. J. Syst. Evol. Microbiol.">
        <title>Draft Genome Sequence of Faecalimonas umbilicata JCM 30896T, an Acetate-Producing Bacterium Isolated from Human Feces.</title>
        <authorList>
            <person name="Sakamoto M."/>
            <person name="Ikeyama N."/>
            <person name="Yuki M."/>
            <person name="Ohkuma M."/>
        </authorList>
    </citation>
    <scope>NUCLEOTIDE SEQUENCE [LARGE SCALE GENOMIC DNA]</scope>
    <source>
        <strain evidence="1 2">EGH7</strain>
    </source>
</reference>
<evidence type="ECO:0008006" key="3">
    <source>
        <dbReference type="Google" id="ProtNLM"/>
    </source>
</evidence>
<dbReference type="EMBL" id="BHEO01000002">
    <property type="protein sequence ID" value="GBU04237.1"/>
    <property type="molecule type" value="Genomic_DNA"/>
</dbReference>
<dbReference type="Proteomes" id="UP000702954">
    <property type="component" value="Unassembled WGS sequence"/>
</dbReference>
<evidence type="ECO:0000313" key="2">
    <source>
        <dbReference type="Proteomes" id="UP000702954"/>
    </source>
</evidence>
<name>A0ABQ0QV55_9FIRM</name>
<gene>
    <name evidence="1" type="ORF">FAEUMB_07780</name>
</gene>